<dbReference type="EMBL" id="CH954182">
    <property type="protein sequence ID" value="EDV53728.1"/>
    <property type="molecule type" value="Genomic_DNA"/>
</dbReference>
<reference evidence="1 2" key="1">
    <citation type="journal article" date="2007" name="Nature">
        <title>Evolution of genes and genomes on the Drosophila phylogeny.</title>
        <authorList>
            <consortium name="Drosophila 12 Genomes Consortium"/>
            <person name="Clark A.G."/>
            <person name="Eisen M.B."/>
            <person name="Smith D.R."/>
            <person name="Bergman C.M."/>
            <person name="Oliver B."/>
            <person name="Markow T.A."/>
            <person name="Kaufman T.C."/>
            <person name="Kellis M."/>
            <person name="Gelbart W."/>
            <person name="Iyer V.N."/>
            <person name="Pollard D.A."/>
            <person name="Sackton T.B."/>
            <person name="Larracuente A.M."/>
            <person name="Singh N.D."/>
            <person name="Abad J.P."/>
            <person name="Abt D.N."/>
            <person name="Adryan B."/>
            <person name="Aguade M."/>
            <person name="Akashi H."/>
            <person name="Anderson W.W."/>
            <person name="Aquadro C.F."/>
            <person name="Ardell D.H."/>
            <person name="Arguello R."/>
            <person name="Artieri C.G."/>
            <person name="Barbash D.A."/>
            <person name="Barker D."/>
            <person name="Barsanti P."/>
            <person name="Batterham P."/>
            <person name="Batzoglou S."/>
            <person name="Begun D."/>
            <person name="Bhutkar A."/>
            <person name="Blanco E."/>
            <person name="Bosak S.A."/>
            <person name="Bradley R.K."/>
            <person name="Brand A.D."/>
            <person name="Brent M.R."/>
            <person name="Brooks A.N."/>
            <person name="Brown R.H."/>
            <person name="Butlin R.K."/>
            <person name="Caggese C."/>
            <person name="Calvi B.R."/>
            <person name="Bernardo de Carvalho A."/>
            <person name="Caspi A."/>
            <person name="Castrezana S."/>
            <person name="Celniker S.E."/>
            <person name="Chang J.L."/>
            <person name="Chapple C."/>
            <person name="Chatterji S."/>
            <person name="Chinwalla A."/>
            <person name="Civetta A."/>
            <person name="Clifton S.W."/>
            <person name="Comeron J.M."/>
            <person name="Costello J.C."/>
            <person name="Coyne J.A."/>
            <person name="Daub J."/>
            <person name="David R.G."/>
            <person name="Delcher A.L."/>
            <person name="Delehaunty K."/>
            <person name="Do C.B."/>
            <person name="Ebling H."/>
            <person name="Edwards K."/>
            <person name="Eickbush T."/>
            <person name="Evans J.D."/>
            <person name="Filipski A."/>
            <person name="Findeiss S."/>
            <person name="Freyhult E."/>
            <person name="Fulton L."/>
            <person name="Fulton R."/>
            <person name="Garcia A.C."/>
            <person name="Gardiner A."/>
            <person name="Garfield D.A."/>
            <person name="Garvin B.E."/>
            <person name="Gibson G."/>
            <person name="Gilbert D."/>
            <person name="Gnerre S."/>
            <person name="Godfrey J."/>
            <person name="Good R."/>
            <person name="Gotea V."/>
            <person name="Gravely B."/>
            <person name="Greenberg A.J."/>
            <person name="Griffiths-Jones S."/>
            <person name="Gross S."/>
            <person name="Guigo R."/>
            <person name="Gustafson E.A."/>
            <person name="Haerty W."/>
            <person name="Hahn M.W."/>
            <person name="Halligan D.L."/>
            <person name="Halpern A.L."/>
            <person name="Halter G.M."/>
            <person name="Han M.V."/>
            <person name="Heger A."/>
            <person name="Hillier L."/>
            <person name="Hinrichs A.S."/>
            <person name="Holmes I."/>
            <person name="Hoskins R.A."/>
            <person name="Hubisz M.J."/>
            <person name="Hultmark D."/>
            <person name="Huntley M.A."/>
            <person name="Jaffe D.B."/>
            <person name="Jagadeeshan S."/>
            <person name="Jeck W.R."/>
            <person name="Johnson J."/>
            <person name="Jones C.D."/>
            <person name="Jordan W.C."/>
            <person name="Karpen G.H."/>
            <person name="Kataoka E."/>
            <person name="Keightley P.D."/>
            <person name="Kheradpour P."/>
            <person name="Kirkness E.F."/>
            <person name="Koerich L.B."/>
            <person name="Kristiansen K."/>
            <person name="Kudrna D."/>
            <person name="Kulathinal R.J."/>
            <person name="Kumar S."/>
            <person name="Kwok R."/>
            <person name="Lander E."/>
            <person name="Langley C.H."/>
            <person name="Lapoint R."/>
            <person name="Lazzaro B.P."/>
            <person name="Lee S.J."/>
            <person name="Levesque L."/>
            <person name="Li R."/>
            <person name="Lin C.F."/>
            <person name="Lin M.F."/>
            <person name="Lindblad-Toh K."/>
            <person name="Llopart A."/>
            <person name="Long M."/>
            <person name="Low L."/>
            <person name="Lozovsky E."/>
            <person name="Lu J."/>
            <person name="Luo M."/>
            <person name="Machado C.A."/>
            <person name="Makalowski W."/>
            <person name="Marzo M."/>
            <person name="Matsuda M."/>
            <person name="Matzkin L."/>
            <person name="McAllister B."/>
            <person name="McBride C.S."/>
            <person name="McKernan B."/>
            <person name="McKernan K."/>
            <person name="Mendez-Lago M."/>
            <person name="Minx P."/>
            <person name="Mollenhauer M.U."/>
            <person name="Montooth K."/>
            <person name="Mount S.M."/>
            <person name="Mu X."/>
            <person name="Myers E."/>
            <person name="Negre B."/>
            <person name="Newfeld S."/>
            <person name="Nielsen R."/>
            <person name="Noor M.A."/>
            <person name="O'Grady P."/>
            <person name="Pachter L."/>
            <person name="Papaceit M."/>
            <person name="Parisi M.J."/>
            <person name="Parisi M."/>
            <person name="Parts L."/>
            <person name="Pedersen J.S."/>
            <person name="Pesole G."/>
            <person name="Phillippy A.M."/>
            <person name="Ponting C.P."/>
            <person name="Pop M."/>
            <person name="Porcelli D."/>
            <person name="Powell J.R."/>
            <person name="Prohaska S."/>
            <person name="Pruitt K."/>
            <person name="Puig M."/>
            <person name="Quesneville H."/>
            <person name="Ram K.R."/>
            <person name="Rand D."/>
            <person name="Rasmussen M.D."/>
            <person name="Reed L.K."/>
            <person name="Reenan R."/>
            <person name="Reily A."/>
            <person name="Remington K.A."/>
            <person name="Rieger T.T."/>
            <person name="Ritchie M.G."/>
            <person name="Robin C."/>
            <person name="Rogers Y.H."/>
            <person name="Rohde C."/>
            <person name="Rozas J."/>
            <person name="Rubenfield M.J."/>
            <person name="Ruiz A."/>
            <person name="Russo S."/>
            <person name="Salzberg S.L."/>
            <person name="Sanchez-Gracia A."/>
            <person name="Saranga D.J."/>
            <person name="Sato H."/>
            <person name="Schaeffer S.W."/>
            <person name="Schatz M.C."/>
            <person name="Schlenke T."/>
            <person name="Schwartz R."/>
            <person name="Segarra C."/>
            <person name="Singh R.S."/>
            <person name="Sirot L."/>
            <person name="Sirota M."/>
            <person name="Sisneros N.B."/>
            <person name="Smith C.D."/>
            <person name="Smith T.F."/>
            <person name="Spieth J."/>
            <person name="Stage D.E."/>
            <person name="Stark A."/>
            <person name="Stephan W."/>
            <person name="Strausberg R.L."/>
            <person name="Strempel S."/>
            <person name="Sturgill D."/>
            <person name="Sutton G."/>
            <person name="Sutton G.G."/>
            <person name="Tao W."/>
            <person name="Teichmann S."/>
            <person name="Tobari Y.N."/>
            <person name="Tomimura Y."/>
            <person name="Tsolas J.M."/>
            <person name="Valente V.L."/>
            <person name="Venter E."/>
            <person name="Venter J.C."/>
            <person name="Vicario S."/>
            <person name="Vieira F.G."/>
            <person name="Vilella A.J."/>
            <person name="Villasante A."/>
            <person name="Walenz B."/>
            <person name="Wang J."/>
            <person name="Wasserman M."/>
            <person name="Watts T."/>
            <person name="Wilson D."/>
            <person name="Wilson R.K."/>
            <person name="Wing R.A."/>
            <person name="Wolfner M.F."/>
            <person name="Wong A."/>
            <person name="Wong G.K."/>
            <person name="Wu C.I."/>
            <person name="Wu G."/>
            <person name="Yamamoto D."/>
            <person name="Yang H.P."/>
            <person name="Yang S.P."/>
            <person name="Yorke J.A."/>
            <person name="Yoshida K."/>
            <person name="Zdobnov E."/>
            <person name="Zhang P."/>
            <person name="Zhang Y."/>
            <person name="Zimin A.V."/>
            <person name="Baldwin J."/>
            <person name="Abdouelleil A."/>
            <person name="Abdulkadir J."/>
            <person name="Abebe A."/>
            <person name="Abera B."/>
            <person name="Abreu J."/>
            <person name="Acer S.C."/>
            <person name="Aftuck L."/>
            <person name="Alexander A."/>
            <person name="An P."/>
            <person name="Anderson E."/>
            <person name="Anderson S."/>
            <person name="Arachi H."/>
            <person name="Azer M."/>
            <person name="Bachantsang P."/>
            <person name="Barry A."/>
            <person name="Bayul T."/>
            <person name="Berlin A."/>
            <person name="Bessette D."/>
            <person name="Bloom T."/>
            <person name="Blye J."/>
            <person name="Boguslavskiy L."/>
            <person name="Bonnet C."/>
            <person name="Boukhgalter B."/>
            <person name="Bourzgui I."/>
            <person name="Brown A."/>
            <person name="Cahill P."/>
            <person name="Channer S."/>
            <person name="Cheshatsang Y."/>
            <person name="Chuda L."/>
            <person name="Citroen M."/>
            <person name="Collymore A."/>
            <person name="Cooke P."/>
            <person name="Costello M."/>
            <person name="D'Aco K."/>
            <person name="Daza R."/>
            <person name="De Haan G."/>
            <person name="DeGray S."/>
            <person name="DeMaso C."/>
            <person name="Dhargay N."/>
            <person name="Dooley K."/>
            <person name="Dooley E."/>
            <person name="Doricent M."/>
            <person name="Dorje P."/>
            <person name="Dorjee K."/>
            <person name="Dupes A."/>
            <person name="Elong R."/>
            <person name="Falk J."/>
            <person name="Farina A."/>
            <person name="Faro S."/>
            <person name="Ferguson D."/>
            <person name="Fisher S."/>
            <person name="Foley C.D."/>
            <person name="Franke A."/>
            <person name="Friedrich D."/>
            <person name="Gadbois L."/>
            <person name="Gearin G."/>
            <person name="Gearin C.R."/>
            <person name="Giannoukos G."/>
            <person name="Goode T."/>
            <person name="Graham J."/>
            <person name="Grandbois E."/>
            <person name="Grewal S."/>
            <person name="Gyaltsen K."/>
            <person name="Hafez N."/>
            <person name="Hagos B."/>
            <person name="Hall J."/>
            <person name="Henson C."/>
            <person name="Hollinger A."/>
            <person name="Honan T."/>
            <person name="Huard M.D."/>
            <person name="Hughes L."/>
            <person name="Hurhula B."/>
            <person name="Husby M.E."/>
            <person name="Kamat A."/>
            <person name="Kanga B."/>
            <person name="Kashin S."/>
            <person name="Khazanovich D."/>
            <person name="Kisner P."/>
            <person name="Lance K."/>
            <person name="Lara M."/>
            <person name="Lee W."/>
            <person name="Lennon N."/>
            <person name="Letendre F."/>
            <person name="LeVine R."/>
            <person name="Lipovsky A."/>
            <person name="Liu X."/>
            <person name="Liu J."/>
            <person name="Liu S."/>
            <person name="Lokyitsang T."/>
            <person name="Lokyitsang Y."/>
            <person name="Lubonja R."/>
            <person name="Lui A."/>
            <person name="MacDonald P."/>
            <person name="Magnisalis V."/>
            <person name="Maru K."/>
            <person name="Matthews C."/>
            <person name="McCusker W."/>
            <person name="McDonough S."/>
            <person name="Mehta T."/>
            <person name="Meldrim J."/>
            <person name="Meneus L."/>
            <person name="Mihai O."/>
            <person name="Mihalev A."/>
            <person name="Mihova T."/>
            <person name="Mittelman R."/>
            <person name="Mlenga V."/>
            <person name="Montmayeur A."/>
            <person name="Mulrain L."/>
            <person name="Navidi A."/>
            <person name="Naylor J."/>
            <person name="Negash T."/>
            <person name="Nguyen T."/>
            <person name="Nguyen N."/>
            <person name="Nicol R."/>
            <person name="Norbu C."/>
            <person name="Norbu N."/>
            <person name="Novod N."/>
            <person name="O'Neill B."/>
            <person name="Osman S."/>
            <person name="Markiewicz E."/>
            <person name="Oyono O.L."/>
            <person name="Patti C."/>
            <person name="Phunkhang P."/>
            <person name="Pierre F."/>
            <person name="Priest M."/>
            <person name="Raghuraman S."/>
            <person name="Rege F."/>
            <person name="Reyes R."/>
            <person name="Rise C."/>
            <person name="Rogov P."/>
            <person name="Ross K."/>
            <person name="Ryan E."/>
            <person name="Settipalli S."/>
            <person name="Shea T."/>
            <person name="Sherpa N."/>
            <person name="Shi L."/>
            <person name="Shih D."/>
            <person name="Sparrow T."/>
            <person name="Spaulding J."/>
            <person name="Stalker J."/>
            <person name="Stange-Thomann N."/>
            <person name="Stavropoulos S."/>
            <person name="Stone C."/>
            <person name="Strader C."/>
            <person name="Tesfaye S."/>
            <person name="Thomson T."/>
            <person name="Thoulutsang Y."/>
            <person name="Thoulutsang D."/>
            <person name="Topham K."/>
            <person name="Topping I."/>
            <person name="Tsamla T."/>
            <person name="Vassiliev H."/>
            <person name="Vo A."/>
            <person name="Wangchuk T."/>
            <person name="Wangdi T."/>
            <person name="Weiand M."/>
            <person name="Wilkinson J."/>
            <person name="Wilson A."/>
            <person name="Yadav S."/>
            <person name="Young G."/>
            <person name="Yu Q."/>
            <person name="Zembek L."/>
            <person name="Zhong D."/>
            <person name="Zimmer A."/>
            <person name="Zwirko Z."/>
            <person name="Jaffe D.B."/>
            <person name="Alvarez P."/>
            <person name="Brockman W."/>
            <person name="Butler J."/>
            <person name="Chin C."/>
            <person name="Gnerre S."/>
            <person name="Grabherr M."/>
            <person name="Kleber M."/>
            <person name="Mauceli E."/>
            <person name="MacCallum I."/>
        </authorList>
    </citation>
    <scope>NUCLEOTIDE SEQUENCE [LARGE SCALE GENOMIC DNA]</scope>
    <source>
        <strain evidence="1 2">TSC#14021-0224.01</strain>
    </source>
</reference>
<accession>B3P6Q8</accession>
<sequence length="97" mass="10207">MELELVLELKLESAMETETETETYQEEQQQKFTIAVCTKVGYFTNAADVAIDQDRCRAGGVSISTSTGFSSGLGAWVGLVVGVSGVGGGGLRSHSDT</sequence>
<evidence type="ECO:0000313" key="1">
    <source>
        <dbReference type="EMBL" id="EDV53728.1"/>
    </source>
</evidence>
<keyword evidence="2" id="KW-1185">Reference proteome</keyword>
<dbReference type="Proteomes" id="UP000008711">
    <property type="component" value="Unassembled WGS sequence"/>
</dbReference>
<gene>
    <name evidence="1" type="primary">Dere\GG11369</name>
    <name evidence="1" type="ORF">Dere_GG11369</name>
</gene>
<name>B3P6Q8_DROER</name>
<dbReference type="AlphaFoldDB" id="B3P6Q8"/>
<reference evidence="1 2" key="2">
    <citation type="journal article" date="2008" name="Bioinformatics">
        <title>Assembly reconciliation.</title>
        <authorList>
            <person name="Zimin A.V."/>
            <person name="Smith D.R."/>
            <person name="Sutton G."/>
            <person name="Yorke J.A."/>
        </authorList>
    </citation>
    <scope>NUCLEOTIDE SEQUENCE [LARGE SCALE GENOMIC DNA]</scope>
    <source>
        <strain evidence="1 2">TSC#14021-0224.01</strain>
    </source>
</reference>
<organism evidence="1 2">
    <name type="scientific">Drosophila erecta</name>
    <name type="common">Fruit fly</name>
    <dbReference type="NCBI Taxonomy" id="7220"/>
    <lineage>
        <taxon>Eukaryota</taxon>
        <taxon>Metazoa</taxon>
        <taxon>Ecdysozoa</taxon>
        <taxon>Arthropoda</taxon>
        <taxon>Hexapoda</taxon>
        <taxon>Insecta</taxon>
        <taxon>Pterygota</taxon>
        <taxon>Neoptera</taxon>
        <taxon>Endopterygota</taxon>
        <taxon>Diptera</taxon>
        <taxon>Brachycera</taxon>
        <taxon>Muscomorpha</taxon>
        <taxon>Ephydroidea</taxon>
        <taxon>Drosophilidae</taxon>
        <taxon>Drosophila</taxon>
        <taxon>Sophophora</taxon>
    </lineage>
</organism>
<evidence type="ECO:0000313" key="2">
    <source>
        <dbReference type="Proteomes" id="UP000008711"/>
    </source>
</evidence>
<protein>
    <submittedName>
        <fullName evidence="1">GG11369</fullName>
    </submittedName>
</protein>
<proteinExistence type="predicted"/>
<dbReference type="HOGENOM" id="CLU_2348835_0_0_1"/>